<keyword evidence="10" id="KW-1185">Reference proteome</keyword>
<name>A0AAN8ZYV8_HALRR</name>
<accession>A0AAN8ZYV8</accession>
<dbReference type="SUPFAM" id="SSF53850">
    <property type="entry name" value="Periplasmic binding protein-like II"/>
    <property type="match status" value="1"/>
</dbReference>
<evidence type="ECO:0000256" key="2">
    <source>
        <dbReference type="ARBA" id="ARBA00022475"/>
    </source>
</evidence>
<dbReference type="InterPro" id="IPR052192">
    <property type="entry name" value="Insect_Ionotropic_Sensory_Rcpt"/>
</dbReference>
<feature type="transmembrane region" description="Helical" evidence="8">
    <location>
        <begin position="248"/>
        <end position="266"/>
    </location>
</feature>
<keyword evidence="2" id="KW-1003">Cell membrane</keyword>
<protein>
    <recommendedName>
        <fullName evidence="11">Ionotropic glutamate receptor C-terminal domain-containing protein</fullName>
    </recommendedName>
</protein>
<dbReference type="Gene3D" id="3.40.190.10">
    <property type="entry name" value="Periplasmic binding protein-like II"/>
    <property type="match status" value="2"/>
</dbReference>
<evidence type="ECO:0000256" key="5">
    <source>
        <dbReference type="ARBA" id="ARBA00023136"/>
    </source>
</evidence>
<proteinExistence type="predicted"/>
<evidence type="ECO:0000256" key="4">
    <source>
        <dbReference type="ARBA" id="ARBA00022989"/>
    </source>
</evidence>
<organism evidence="9 10">
    <name type="scientific">Halocaridina rubra</name>
    <name type="common">Hawaiian red shrimp</name>
    <dbReference type="NCBI Taxonomy" id="373956"/>
    <lineage>
        <taxon>Eukaryota</taxon>
        <taxon>Metazoa</taxon>
        <taxon>Ecdysozoa</taxon>
        <taxon>Arthropoda</taxon>
        <taxon>Crustacea</taxon>
        <taxon>Multicrustacea</taxon>
        <taxon>Malacostraca</taxon>
        <taxon>Eumalacostraca</taxon>
        <taxon>Eucarida</taxon>
        <taxon>Decapoda</taxon>
        <taxon>Pleocyemata</taxon>
        <taxon>Caridea</taxon>
        <taxon>Atyoidea</taxon>
        <taxon>Atyidae</taxon>
        <taxon>Halocaridina</taxon>
    </lineage>
</organism>
<evidence type="ECO:0000256" key="3">
    <source>
        <dbReference type="ARBA" id="ARBA00022692"/>
    </source>
</evidence>
<dbReference type="PANTHER" id="PTHR42643">
    <property type="entry name" value="IONOTROPIC RECEPTOR 20A-RELATED"/>
    <property type="match status" value="1"/>
</dbReference>
<feature type="transmembrane region" description="Helical" evidence="8">
    <location>
        <begin position="57"/>
        <end position="83"/>
    </location>
</feature>
<dbReference type="EMBL" id="JAXCGZ010012069">
    <property type="protein sequence ID" value="KAK7073806.1"/>
    <property type="molecule type" value="Genomic_DNA"/>
</dbReference>
<evidence type="ECO:0000256" key="6">
    <source>
        <dbReference type="ARBA" id="ARBA00023170"/>
    </source>
</evidence>
<keyword evidence="6" id="KW-0675">Receptor</keyword>
<dbReference type="AlphaFoldDB" id="A0AAN8ZYV8"/>
<evidence type="ECO:0000256" key="8">
    <source>
        <dbReference type="SAM" id="Phobius"/>
    </source>
</evidence>
<evidence type="ECO:0000313" key="10">
    <source>
        <dbReference type="Proteomes" id="UP001381693"/>
    </source>
</evidence>
<gene>
    <name evidence="9" type="ORF">SK128_013577</name>
</gene>
<keyword evidence="5 8" id="KW-0472">Membrane</keyword>
<evidence type="ECO:0000256" key="1">
    <source>
        <dbReference type="ARBA" id="ARBA00004651"/>
    </source>
</evidence>
<comment type="caution">
    <text evidence="9">The sequence shown here is derived from an EMBL/GenBank/DDBJ whole genome shotgun (WGS) entry which is preliminary data.</text>
</comment>
<keyword evidence="7" id="KW-0325">Glycoprotein</keyword>
<evidence type="ECO:0000256" key="7">
    <source>
        <dbReference type="ARBA" id="ARBA00023180"/>
    </source>
</evidence>
<reference evidence="9 10" key="1">
    <citation type="submission" date="2023-11" db="EMBL/GenBank/DDBJ databases">
        <title>Halocaridina rubra genome assembly.</title>
        <authorList>
            <person name="Smith C."/>
        </authorList>
    </citation>
    <scope>NUCLEOTIDE SEQUENCE [LARGE SCALE GENOMIC DNA]</scope>
    <source>
        <strain evidence="9">EP-1</strain>
        <tissue evidence="9">Whole</tissue>
    </source>
</reference>
<sequence length="279" mass="32221">MLIIIGPMVKAMVWLREKLLREEPPRWNSLPEISFNMFRCILIQDIRIHSSIQAYRFIFIGWFFYSLLMISLYADVMIAHLAVPSFEKPIDSLYDLLGALKHRGFYTVLGCGSNNEFIYSSTDMKIYQDIWELFDRDEGCIKTWDEGMAKVLSGKYAFSNNRMGAEVRAYKLGRDKFHFAEHEFYAHGYSIACPNGSPYRNVFEEVLVYLMSCGLVHKYVRDEMERAVEFVGDANKGLEPIGIKHLQAAFYLVLVGNVLAFTVLMIEMMKKPNAVNDLP</sequence>
<dbReference type="GO" id="GO:0005886">
    <property type="term" value="C:plasma membrane"/>
    <property type="evidence" value="ECO:0007669"/>
    <property type="project" value="UniProtKB-SubCell"/>
</dbReference>
<keyword evidence="3 8" id="KW-0812">Transmembrane</keyword>
<dbReference type="PANTHER" id="PTHR42643:SF24">
    <property type="entry name" value="IONOTROPIC RECEPTOR 60A"/>
    <property type="match status" value="1"/>
</dbReference>
<evidence type="ECO:0008006" key="11">
    <source>
        <dbReference type="Google" id="ProtNLM"/>
    </source>
</evidence>
<evidence type="ECO:0000313" key="9">
    <source>
        <dbReference type="EMBL" id="KAK7073806.1"/>
    </source>
</evidence>
<comment type="subcellular location">
    <subcellularLocation>
        <location evidence="1">Cell membrane</location>
        <topology evidence="1">Multi-pass membrane protein</topology>
    </subcellularLocation>
</comment>
<dbReference type="Proteomes" id="UP001381693">
    <property type="component" value="Unassembled WGS sequence"/>
</dbReference>
<keyword evidence="4 8" id="KW-1133">Transmembrane helix</keyword>